<dbReference type="InterPro" id="IPR027417">
    <property type="entry name" value="P-loop_NTPase"/>
</dbReference>
<name>A0A382T5C3_9ZZZZ</name>
<gene>
    <name evidence="1" type="ORF">METZ01_LOCUS369819</name>
</gene>
<accession>A0A382T5C3</accession>
<reference evidence="1" key="1">
    <citation type="submission" date="2018-05" db="EMBL/GenBank/DDBJ databases">
        <authorList>
            <person name="Lanie J.A."/>
            <person name="Ng W.-L."/>
            <person name="Kazmierczak K.M."/>
            <person name="Andrzejewski T.M."/>
            <person name="Davidsen T.M."/>
            <person name="Wayne K.J."/>
            <person name="Tettelin H."/>
            <person name="Glass J.I."/>
            <person name="Rusch D."/>
            <person name="Podicherti R."/>
            <person name="Tsui H.-C.T."/>
            <person name="Winkler M.E."/>
        </authorList>
    </citation>
    <scope>NUCLEOTIDE SEQUENCE</scope>
</reference>
<protein>
    <recommendedName>
        <fullName evidence="2">Sulfotransferase domain-containing protein</fullName>
    </recommendedName>
</protein>
<evidence type="ECO:0000313" key="1">
    <source>
        <dbReference type="EMBL" id="SVD16965.1"/>
    </source>
</evidence>
<dbReference type="SUPFAM" id="SSF52540">
    <property type="entry name" value="P-loop containing nucleoside triphosphate hydrolases"/>
    <property type="match status" value="1"/>
</dbReference>
<proteinExistence type="predicted"/>
<feature type="non-terminal residue" evidence="1">
    <location>
        <position position="1"/>
    </location>
</feature>
<organism evidence="1">
    <name type="scientific">marine metagenome</name>
    <dbReference type="NCBI Taxonomy" id="408172"/>
    <lineage>
        <taxon>unclassified sequences</taxon>
        <taxon>metagenomes</taxon>
        <taxon>ecological metagenomes</taxon>
    </lineage>
</organism>
<dbReference type="AlphaFoldDB" id="A0A382T5C3"/>
<sequence length="178" mass="21058">IVHLHTPCYNTLPLFLQAFDIRTIVLTRNIFDTLLSTKEHLDKSLHLAHIIQPPRKYRDFSEREKLDFVVDHVTPWLVKFFTSWARAFENKWVLATWLDFEDVIHAPLDTLRKVFDDLKIDDSQFDFQPMVDFTNQQKSNFNVGLARRGKKLLSTGQIDRVRQIAEPFREFDMARIGL</sequence>
<evidence type="ECO:0008006" key="2">
    <source>
        <dbReference type="Google" id="ProtNLM"/>
    </source>
</evidence>
<dbReference type="EMBL" id="UINC01133816">
    <property type="protein sequence ID" value="SVD16965.1"/>
    <property type="molecule type" value="Genomic_DNA"/>
</dbReference>
<dbReference type="Gene3D" id="3.40.50.300">
    <property type="entry name" value="P-loop containing nucleotide triphosphate hydrolases"/>
    <property type="match status" value="1"/>
</dbReference>